<dbReference type="Pfam" id="PF03432">
    <property type="entry name" value="Relaxase"/>
    <property type="match status" value="1"/>
</dbReference>
<keyword evidence="4" id="KW-1185">Reference proteome</keyword>
<proteinExistence type="predicted"/>
<gene>
    <name evidence="3" type="ORF">SAMN02745243_00243</name>
</gene>
<dbReference type="RefSeq" id="WP_073104002.1">
    <property type="nucleotide sequence ID" value="NZ_FQZY01000006.1"/>
</dbReference>
<name>A0A1M6I6B5_9FIRM</name>
<feature type="region of interest" description="Disordered" evidence="1">
    <location>
        <begin position="414"/>
        <end position="433"/>
    </location>
</feature>
<evidence type="ECO:0000313" key="4">
    <source>
        <dbReference type="Proteomes" id="UP000184301"/>
    </source>
</evidence>
<dbReference type="OrthoDB" id="9762440at2"/>
<dbReference type="EMBL" id="FQZY01000006">
    <property type="protein sequence ID" value="SHJ29934.1"/>
    <property type="molecule type" value="Genomic_DNA"/>
</dbReference>
<dbReference type="AlphaFoldDB" id="A0A1M6I6B5"/>
<sequence length="433" mass="51025">MAYTSILPVHRLDHAIDYVRDQEKTVKKPEQADSLEGAIAYAMNREKTETAVFEDSIGCTCACAFADMAATKERFHKAGGVQGYHLIQSFAEGEVTPELAHLIGQELAERLLNGQFEAVITTHLNTRHYHNHIVFNSVSMMDGHKYHSNSRSYYEDIRQNSDALCRKYGLSIIQTQGGKGMHYAQWKAEKEGRPTWRSGIRMDIREAIQLSFTWKQFLRQMEDKGYAWKLNRKHLALKAPGMERYIRLKSLGESYTETAIREWILQPEHFRQQRAEKETLPNKKQHKKAVGIQALYYFYMYRLGIWGKHSVGNAYSLKADIRKLDERIEQLHFLEQHKITSKKELEAYRKPLERQILEILKERRHLYRKDPSSEQLKEITEALKPIRKEVKLCSQIQEHALEIEHRLQQMEQWEQEKVQQKLETENRKEKKER</sequence>
<feature type="domain" description="MobA/VirD2-like nuclease" evidence="2">
    <location>
        <begin position="41"/>
        <end position="170"/>
    </location>
</feature>
<dbReference type="STRING" id="1121950.SAMN02745243_00243"/>
<protein>
    <submittedName>
        <fullName evidence="3">Relaxase/Mobilisation nuclease domain-containing protein</fullName>
    </submittedName>
</protein>
<evidence type="ECO:0000313" key="3">
    <source>
        <dbReference type="EMBL" id="SHJ29934.1"/>
    </source>
</evidence>
<reference evidence="3 4" key="1">
    <citation type="submission" date="2016-11" db="EMBL/GenBank/DDBJ databases">
        <authorList>
            <person name="Jaros S."/>
            <person name="Januszkiewicz K."/>
            <person name="Wedrychowicz H."/>
        </authorList>
    </citation>
    <scope>NUCLEOTIDE SEQUENCE [LARGE SCALE GENOMIC DNA]</scope>
    <source>
        <strain evidence="3 4">DSM 15480</strain>
    </source>
</reference>
<accession>A0A1M6I6B5</accession>
<organism evidence="3 4">
    <name type="scientific">Hespellia stercorisuis DSM 15480</name>
    <dbReference type="NCBI Taxonomy" id="1121950"/>
    <lineage>
        <taxon>Bacteria</taxon>
        <taxon>Bacillati</taxon>
        <taxon>Bacillota</taxon>
        <taxon>Clostridia</taxon>
        <taxon>Lachnospirales</taxon>
        <taxon>Lachnospiraceae</taxon>
        <taxon>Hespellia</taxon>
    </lineage>
</organism>
<evidence type="ECO:0000259" key="2">
    <source>
        <dbReference type="Pfam" id="PF03432"/>
    </source>
</evidence>
<dbReference type="Proteomes" id="UP000184301">
    <property type="component" value="Unassembled WGS sequence"/>
</dbReference>
<evidence type="ECO:0000256" key="1">
    <source>
        <dbReference type="SAM" id="MobiDB-lite"/>
    </source>
</evidence>
<dbReference type="InterPro" id="IPR005094">
    <property type="entry name" value="Endonuclease_MobA/VirD2"/>
</dbReference>